<dbReference type="EMBL" id="BGPR01026474">
    <property type="protein sequence ID" value="GBN96221.1"/>
    <property type="molecule type" value="Genomic_DNA"/>
</dbReference>
<dbReference type="Proteomes" id="UP000499080">
    <property type="component" value="Unassembled WGS sequence"/>
</dbReference>
<gene>
    <name evidence="2" type="ORF">AVEN_106985_1</name>
</gene>
<organism evidence="2 3">
    <name type="scientific">Araneus ventricosus</name>
    <name type="common">Orbweaver spider</name>
    <name type="synonym">Epeira ventricosa</name>
    <dbReference type="NCBI Taxonomy" id="182803"/>
    <lineage>
        <taxon>Eukaryota</taxon>
        <taxon>Metazoa</taxon>
        <taxon>Ecdysozoa</taxon>
        <taxon>Arthropoda</taxon>
        <taxon>Chelicerata</taxon>
        <taxon>Arachnida</taxon>
        <taxon>Araneae</taxon>
        <taxon>Araneomorphae</taxon>
        <taxon>Entelegynae</taxon>
        <taxon>Araneoidea</taxon>
        <taxon>Araneidae</taxon>
        <taxon>Araneus</taxon>
    </lineage>
</organism>
<feature type="compositionally biased region" description="Polar residues" evidence="1">
    <location>
        <begin position="1"/>
        <end position="10"/>
    </location>
</feature>
<feature type="region of interest" description="Disordered" evidence="1">
    <location>
        <begin position="59"/>
        <end position="79"/>
    </location>
</feature>
<evidence type="ECO:0000256" key="1">
    <source>
        <dbReference type="SAM" id="MobiDB-lite"/>
    </source>
</evidence>
<feature type="compositionally biased region" description="Polar residues" evidence="1">
    <location>
        <begin position="69"/>
        <end position="79"/>
    </location>
</feature>
<comment type="caution">
    <text evidence="2">The sequence shown here is derived from an EMBL/GenBank/DDBJ whole genome shotgun (WGS) entry which is preliminary data.</text>
</comment>
<evidence type="ECO:0000313" key="3">
    <source>
        <dbReference type="Proteomes" id="UP000499080"/>
    </source>
</evidence>
<feature type="region of interest" description="Disordered" evidence="1">
    <location>
        <begin position="1"/>
        <end position="24"/>
    </location>
</feature>
<keyword evidence="3" id="KW-1185">Reference proteome</keyword>
<accession>A0A4Y2T7N4</accession>
<reference evidence="2 3" key="1">
    <citation type="journal article" date="2019" name="Sci. Rep.">
        <title>Orb-weaving spider Araneus ventricosus genome elucidates the spidroin gene catalogue.</title>
        <authorList>
            <person name="Kono N."/>
            <person name="Nakamura H."/>
            <person name="Ohtoshi R."/>
            <person name="Moran D.A.P."/>
            <person name="Shinohara A."/>
            <person name="Yoshida Y."/>
            <person name="Fujiwara M."/>
            <person name="Mori M."/>
            <person name="Tomita M."/>
            <person name="Arakawa K."/>
        </authorList>
    </citation>
    <scope>NUCLEOTIDE SEQUENCE [LARGE SCALE GENOMIC DNA]</scope>
</reference>
<evidence type="ECO:0000313" key="2">
    <source>
        <dbReference type="EMBL" id="GBN96221.1"/>
    </source>
</evidence>
<sequence length="108" mass="11771">MATPLASSGNGMHATRASGTSWPSSNRFLTVRCVTVVPAAARFLQTRYDHDTAVRQMRQSSLSVMPRSTARNQSSRGCTIPLTTTQQSCTVDYISVKSAISRKKITFS</sequence>
<dbReference type="AlphaFoldDB" id="A0A4Y2T7N4"/>
<protein>
    <submittedName>
        <fullName evidence="2">Uncharacterized protein</fullName>
    </submittedName>
</protein>
<proteinExistence type="predicted"/>
<name>A0A4Y2T7N4_ARAVE</name>